<dbReference type="EMBL" id="AAZO01005195">
    <property type="status" value="NOT_ANNOTATED_CDS"/>
    <property type="molecule type" value="Genomic_DNA"/>
</dbReference>
<dbReference type="RefSeq" id="XP_002429262.1">
    <property type="nucleotide sequence ID" value="XM_002429217.1"/>
</dbReference>
<keyword evidence="4" id="KW-1185">Reference proteome</keyword>
<feature type="region of interest" description="Disordered" evidence="1">
    <location>
        <begin position="418"/>
        <end position="451"/>
    </location>
</feature>
<feature type="region of interest" description="Disordered" evidence="1">
    <location>
        <begin position="125"/>
        <end position="147"/>
    </location>
</feature>
<dbReference type="EnsemblMetazoa" id="PHUM425200-RA">
    <property type="protein sequence ID" value="PHUM425200-PA"/>
    <property type="gene ID" value="PHUM425200"/>
</dbReference>
<feature type="compositionally biased region" description="Low complexity" evidence="1">
    <location>
        <begin position="367"/>
        <end position="378"/>
    </location>
</feature>
<dbReference type="CTD" id="8229951"/>
<feature type="compositionally biased region" description="Basic and acidic residues" evidence="1">
    <location>
        <begin position="161"/>
        <end position="170"/>
    </location>
</feature>
<feature type="region of interest" description="Disordered" evidence="1">
    <location>
        <begin position="61"/>
        <end position="88"/>
    </location>
</feature>
<evidence type="ECO:0000313" key="3">
    <source>
        <dbReference type="EnsemblMetazoa" id="PHUM425200-PA"/>
    </source>
</evidence>
<organism>
    <name type="scientific">Pediculus humanus subsp. corporis</name>
    <name type="common">Body louse</name>
    <dbReference type="NCBI Taxonomy" id="121224"/>
    <lineage>
        <taxon>Eukaryota</taxon>
        <taxon>Metazoa</taxon>
        <taxon>Ecdysozoa</taxon>
        <taxon>Arthropoda</taxon>
        <taxon>Hexapoda</taxon>
        <taxon>Insecta</taxon>
        <taxon>Pterygota</taxon>
        <taxon>Neoptera</taxon>
        <taxon>Paraneoptera</taxon>
        <taxon>Psocodea</taxon>
        <taxon>Troctomorpha</taxon>
        <taxon>Phthiraptera</taxon>
        <taxon>Anoplura</taxon>
        <taxon>Pediculidae</taxon>
        <taxon>Pediculus</taxon>
    </lineage>
</organism>
<feature type="compositionally biased region" description="Low complexity" evidence="1">
    <location>
        <begin position="418"/>
        <end position="443"/>
    </location>
</feature>
<gene>
    <name evidence="3" type="primary">8229951</name>
    <name evidence="2" type="ORF">Phum_PHUM425200</name>
</gene>
<dbReference type="InParanoid" id="E0VT18"/>
<feature type="compositionally biased region" description="Polar residues" evidence="1">
    <location>
        <begin position="348"/>
        <end position="366"/>
    </location>
</feature>
<accession>E0VT18</accession>
<feature type="compositionally biased region" description="Basic and acidic residues" evidence="1">
    <location>
        <begin position="177"/>
        <end position="187"/>
    </location>
</feature>
<feature type="compositionally biased region" description="Acidic residues" evidence="1">
    <location>
        <begin position="229"/>
        <end position="239"/>
    </location>
</feature>
<evidence type="ECO:0000313" key="2">
    <source>
        <dbReference type="EMBL" id="EEB16524.1"/>
    </source>
</evidence>
<dbReference type="AlphaFoldDB" id="E0VT18"/>
<dbReference type="Proteomes" id="UP000009046">
    <property type="component" value="Unassembled WGS sequence"/>
</dbReference>
<feature type="compositionally biased region" description="Low complexity" evidence="1">
    <location>
        <begin position="335"/>
        <end position="346"/>
    </location>
</feature>
<reference evidence="2" key="1">
    <citation type="submission" date="2007-04" db="EMBL/GenBank/DDBJ databases">
        <title>Annotation of Pediculus humanus corporis strain USDA.</title>
        <authorList>
            <person name="Kirkness E."/>
            <person name="Hannick L."/>
            <person name="Hass B."/>
            <person name="Bruggner R."/>
            <person name="Lawson D."/>
            <person name="Bidwell S."/>
            <person name="Joardar V."/>
            <person name="Caler E."/>
            <person name="Walenz B."/>
            <person name="Inman J."/>
            <person name="Schobel S."/>
            <person name="Galinsky K."/>
            <person name="Amedeo P."/>
            <person name="Strausberg R."/>
        </authorList>
    </citation>
    <scope>NUCLEOTIDE SEQUENCE</scope>
    <source>
        <strain evidence="2">USDA</strain>
    </source>
</reference>
<dbReference type="KEGG" id="phu:Phum_PHUM425200"/>
<proteinExistence type="predicted"/>
<evidence type="ECO:0000313" key="4">
    <source>
        <dbReference type="Proteomes" id="UP000009046"/>
    </source>
</evidence>
<evidence type="ECO:0000256" key="1">
    <source>
        <dbReference type="SAM" id="MobiDB-lite"/>
    </source>
</evidence>
<dbReference type="STRING" id="121224.E0VT18"/>
<dbReference type="HOGENOM" id="CLU_458781_0_0_1"/>
<feature type="compositionally biased region" description="Basic and acidic residues" evidence="1">
    <location>
        <begin position="571"/>
        <end position="581"/>
    </location>
</feature>
<sequence length="595" mass="68763">MRERSIRIVKRKVSPSVRIHLTNGFSGGNYARKYSYGNKPFPVNNQHPREYYHNRPNKKYFGKRDGRNGSKNYANGYRTWGPPNRGHNGKYNLRIDQGKRGVQSPYRKDPYPFVRDPIYKNVKKRPLRGNQLLQRPKPPRALNEFDDDYYFPEEANKVDNKHEFEAADSKSKKRRKNVPEIYKRPEYKGGSPSSYQFGDKKPGYFRKKIKDTGPASYGSFTQQTSNNNNDEDYNDDEAEGSQQNKDEDYQSEQIGEDGNDGYHQASYVDDYDPTERSSKKQSKKSSSYETNEENQKNYRAKTQQQQQQQHLNNPLSSTPESHAGNFKQNSQDNNSPFSPSYSPPWSQVVGSTAQPPIPSSYNTINRYQLPQYQNQYPPINNPPPNSYPFLSQNPQYNNYPQNQYNYQTQTNQFGYNQQQQQPQNYLNSQQIQSSSTQQTNYYSPPQDNTYKNFIVNSQYGTASSQSNDNPPPSITSSYAYQTFPTNGLVKKNPFEGTESFYNNNNNNYYVKSQSLSYLDNSHKYSSSTRLSVPYQNSQTKIASDDENDFLKKHQNLYNKGVSGIPIQGDGYGKDPPKKDYDIGYGDFQFDENPTT</sequence>
<feature type="region of interest" description="Disordered" evidence="1">
    <location>
        <begin position="161"/>
        <end position="402"/>
    </location>
</feature>
<feature type="compositionally biased region" description="Polar residues" evidence="1">
    <location>
        <begin position="310"/>
        <end position="334"/>
    </location>
</feature>
<feature type="compositionally biased region" description="Low complexity" evidence="1">
    <location>
        <begin position="392"/>
        <end position="402"/>
    </location>
</feature>
<dbReference type="GeneID" id="8229951"/>
<name>E0VT18_PEDHC</name>
<feature type="region of interest" description="Disordered" evidence="1">
    <location>
        <begin position="561"/>
        <end position="595"/>
    </location>
</feature>
<dbReference type="VEuPathDB" id="VectorBase:PHUM425200"/>
<dbReference type="EMBL" id="DS235759">
    <property type="protein sequence ID" value="EEB16524.1"/>
    <property type="molecule type" value="Genomic_DNA"/>
</dbReference>
<protein>
    <submittedName>
        <fullName evidence="2 3">Uncharacterized protein</fullName>
    </submittedName>
</protein>
<reference evidence="2" key="2">
    <citation type="submission" date="2007-04" db="EMBL/GenBank/DDBJ databases">
        <title>The genome of the human body louse.</title>
        <authorList>
            <consortium name="The Human Body Louse Genome Consortium"/>
            <person name="Kirkness E."/>
            <person name="Walenz B."/>
            <person name="Hass B."/>
            <person name="Bruggner R."/>
            <person name="Strausberg R."/>
        </authorList>
    </citation>
    <scope>NUCLEOTIDE SEQUENCE</scope>
    <source>
        <strain evidence="2">USDA</strain>
    </source>
</reference>
<reference evidence="3" key="3">
    <citation type="submission" date="2020-05" db="UniProtKB">
        <authorList>
            <consortium name="EnsemblMetazoa"/>
        </authorList>
    </citation>
    <scope>IDENTIFICATION</scope>
    <source>
        <strain evidence="3">USDA</strain>
    </source>
</reference>